<organism evidence="1 2">
    <name type="scientific">Solea senegalensis</name>
    <name type="common">Senegalese sole</name>
    <dbReference type="NCBI Taxonomy" id="28829"/>
    <lineage>
        <taxon>Eukaryota</taxon>
        <taxon>Metazoa</taxon>
        <taxon>Chordata</taxon>
        <taxon>Craniata</taxon>
        <taxon>Vertebrata</taxon>
        <taxon>Euteleostomi</taxon>
        <taxon>Actinopterygii</taxon>
        <taxon>Neopterygii</taxon>
        <taxon>Teleostei</taxon>
        <taxon>Neoteleostei</taxon>
        <taxon>Acanthomorphata</taxon>
        <taxon>Carangaria</taxon>
        <taxon>Pleuronectiformes</taxon>
        <taxon>Pleuronectoidei</taxon>
        <taxon>Soleidae</taxon>
        <taxon>Solea</taxon>
    </lineage>
</organism>
<sequence>MDLHILWGRTDGPATPGLERHYALVNDGVLGQSETLWCLQMCEIQSRGDDDDDDDDDDLRLVRKGTSCSHSRDSCACCSILIHRSRLWRDDGNVSRSRSTLSPASILTLLRSIASLPPSQVKSKASVKCKREHPAVRVRPGPCGLKCRAEVMGSSRKEDVSSAPSSSPRSIPVTARLCLFF</sequence>
<dbReference type="EMBL" id="JAGKHQ010000007">
    <property type="protein sequence ID" value="KAG7512379.1"/>
    <property type="molecule type" value="Genomic_DNA"/>
</dbReference>
<reference evidence="1 2" key="1">
    <citation type="journal article" date="2021" name="Sci. Rep.">
        <title>Chromosome anchoring in Senegalese sole (Solea senegalensis) reveals sex-associated markers and genome rearrangements in flatfish.</title>
        <authorList>
            <person name="Guerrero-Cozar I."/>
            <person name="Gomez-Garrido J."/>
            <person name="Berbel C."/>
            <person name="Martinez-Blanch J.F."/>
            <person name="Alioto T."/>
            <person name="Claros M.G."/>
            <person name="Gagnaire P.A."/>
            <person name="Manchado M."/>
        </authorList>
    </citation>
    <scope>NUCLEOTIDE SEQUENCE [LARGE SCALE GENOMIC DNA]</scope>
    <source>
        <strain evidence="1">Sse05_10M</strain>
    </source>
</reference>
<evidence type="ECO:0000313" key="2">
    <source>
        <dbReference type="Proteomes" id="UP000693946"/>
    </source>
</evidence>
<proteinExistence type="predicted"/>
<dbReference type="AlphaFoldDB" id="A0AAV6S4G3"/>
<gene>
    <name evidence="1" type="ORF">JOB18_027733</name>
</gene>
<dbReference type="Proteomes" id="UP000693946">
    <property type="component" value="Linkage Group LG15"/>
</dbReference>
<keyword evidence="2" id="KW-1185">Reference proteome</keyword>
<name>A0AAV6S4G3_SOLSE</name>
<accession>A0AAV6S4G3</accession>
<evidence type="ECO:0000313" key="1">
    <source>
        <dbReference type="EMBL" id="KAG7512379.1"/>
    </source>
</evidence>
<comment type="caution">
    <text evidence="1">The sequence shown here is derived from an EMBL/GenBank/DDBJ whole genome shotgun (WGS) entry which is preliminary data.</text>
</comment>
<protein>
    <submittedName>
        <fullName evidence="1">Uncharacterized protein</fullName>
    </submittedName>
</protein>